<reference evidence="2" key="1">
    <citation type="submission" date="2014-12" db="EMBL/GenBank/DDBJ databases">
        <title>Insight into the proteome of Arion vulgaris.</title>
        <authorList>
            <person name="Aradska J."/>
            <person name="Bulat T."/>
            <person name="Smidak R."/>
            <person name="Sarate P."/>
            <person name="Gangsoo J."/>
            <person name="Sialana F."/>
            <person name="Bilban M."/>
            <person name="Lubec G."/>
        </authorList>
    </citation>
    <scope>NUCLEOTIDE SEQUENCE</scope>
    <source>
        <tissue evidence="2">Skin</tissue>
    </source>
</reference>
<name>A0A0B6YGU3_9EUPU</name>
<feature type="non-terminal residue" evidence="2">
    <location>
        <position position="97"/>
    </location>
</feature>
<proteinExistence type="predicted"/>
<sequence>SPSYLESPITPNKNPCPDQTPVKCDSVSEFTYGHFESSMHVSSSSTPIPRHRSRPPSLSPAPNDQLPLLAQCNDSFSCHTSHEETTTLSDSTLPPSL</sequence>
<feature type="compositionally biased region" description="Polar residues" evidence="1">
    <location>
        <begin position="1"/>
        <end position="13"/>
    </location>
</feature>
<feature type="non-terminal residue" evidence="2">
    <location>
        <position position="1"/>
    </location>
</feature>
<feature type="compositionally biased region" description="Low complexity" evidence="1">
    <location>
        <begin position="38"/>
        <end position="48"/>
    </location>
</feature>
<protein>
    <submittedName>
        <fullName evidence="2">Uncharacterized protein</fullName>
    </submittedName>
</protein>
<feature type="region of interest" description="Disordered" evidence="1">
    <location>
        <begin position="1"/>
        <end position="20"/>
    </location>
</feature>
<evidence type="ECO:0000256" key="1">
    <source>
        <dbReference type="SAM" id="MobiDB-lite"/>
    </source>
</evidence>
<accession>A0A0B6YGU3</accession>
<dbReference type="EMBL" id="HACG01008552">
    <property type="protein sequence ID" value="CEK55417.1"/>
    <property type="molecule type" value="Transcribed_RNA"/>
</dbReference>
<feature type="region of interest" description="Disordered" evidence="1">
    <location>
        <begin position="38"/>
        <end position="66"/>
    </location>
</feature>
<gene>
    <name evidence="2" type="primary">ORF25158</name>
</gene>
<dbReference type="AlphaFoldDB" id="A0A0B6YGU3"/>
<evidence type="ECO:0000313" key="2">
    <source>
        <dbReference type="EMBL" id="CEK55417.1"/>
    </source>
</evidence>
<organism evidence="2">
    <name type="scientific">Arion vulgaris</name>
    <dbReference type="NCBI Taxonomy" id="1028688"/>
    <lineage>
        <taxon>Eukaryota</taxon>
        <taxon>Metazoa</taxon>
        <taxon>Spiralia</taxon>
        <taxon>Lophotrochozoa</taxon>
        <taxon>Mollusca</taxon>
        <taxon>Gastropoda</taxon>
        <taxon>Heterobranchia</taxon>
        <taxon>Euthyneura</taxon>
        <taxon>Panpulmonata</taxon>
        <taxon>Eupulmonata</taxon>
        <taxon>Stylommatophora</taxon>
        <taxon>Helicina</taxon>
        <taxon>Arionoidea</taxon>
        <taxon>Arionidae</taxon>
        <taxon>Arion</taxon>
    </lineage>
</organism>